<dbReference type="Proteomes" id="UP001600888">
    <property type="component" value="Unassembled WGS sequence"/>
</dbReference>
<evidence type="ECO:0000256" key="1">
    <source>
        <dbReference type="SAM" id="Phobius"/>
    </source>
</evidence>
<proteinExistence type="predicted"/>
<protein>
    <submittedName>
        <fullName evidence="2">Uncharacterized protein</fullName>
    </submittedName>
</protein>
<evidence type="ECO:0000313" key="2">
    <source>
        <dbReference type="EMBL" id="KAL2274044.1"/>
    </source>
</evidence>
<feature type="transmembrane region" description="Helical" evidence="1">
    <location>
        <begin position="119"/>
        <end position="152"/>
    </location>
</feature>
<keyword evidence="1" id="KW-0472">Membrane</keyword>
<comment type="caution">
    <text evidence="2">The sequence shown here is derived from an EMBL/GenBank/DDBJ whole genome shotgun (WGS) entry which is preliminary data.</text>
</comment>
<keyword evidence="3" id="KW-1185">Reference proteome</keyword>
<feature type="transmembrane region" description="Helical" evidence="1">
    <location>
        <begin position="286"/>
        <end position="306"/>
    </location>
</feature>
<name>A0ABR4DUL4_9PEZI</name>
<feature type="transmembrane region" description="Helical" evidence="1">
    <location>
        <begin position="172"/>
        <end position="191"/>
    </location>
</feature>
<feature type="transmembrane region" description="Helical" evidence="1">
    <location>
        <begin position="237"/>
        <end position="254"/>
    </location>
</feature>
<dbReference type="EMBL" id="JBAWTH010000167">
    <property type="protein sequence ID" value="KAL2274044.1"/>
    <property type="molecule type" value="Genomic_DNA"/>
</dbReference>
<accession>A0ABR4DUL4</accession>
<evidence type="ECO:0000313" key="3">
    <source>
        <dbReference type="Proteomes" id="UP001600888"/>
    </source>
</evidence>
<reference evidence="2 3" key="1">
    <citation type="submission" date="2024-03" db="EMBL/GenBank/DDBJ databases">
        <title>A high-quality draft genome sequence of Diaporthe vaccinii, a causative agent of upright dieback and viscid rot disease in cranberry plants.</title>
        <authorList>
            <person name="Sarrasin M."/>
            <person name="Lang B.F."/>
            <person name="Burger G."/>
        </authorList>
    </citation>
    <scope>NUCLEOTIDE SEQUENCE [LARGE SCALE GENOMIC DNA]</scope>
    <source>
        <strain evidence="2 3">IS7</strain>
    </source>
</reference>
<keyword evidence="1" id="KW-0812">Transmembrane</keyword>
<organism evidence="2 3">
    <name type="scientific">Diaporthe vaccinii</name>
    <dbReference type="NCBI Taxonomy" id="105482"/>
    <lineage>
        <taxon>Eukaryota</taxon>
        <taxon>Fungi</taxon>
        <taxon>Dikarya</taxon>
        <taxon>Ascomycota</taxon>
        <taxon>Pezizomycotina</taxon>
        <taxon>Sordariomycetes</taxon>
        <taxon>Sordariomycetidae</taxon>
        <taxon>Diaporthales</taxon>
        <taxon>Diaporthaceae</taxon>
        <taxon>Diaporthe</taxon>
        <taxon>Diaporthe eres species complex</taxon>
    </lineage>
</organism>
<sequence length="350" mass="38694">MTSMASKLGRAVVAVPFLLVAVWCFRAMDLEKIDANAQPYAKSGVIQWDDNKISILDNFHGVPILDEIWRGSMATFSTSTFGYDSIGAWQVFSFLIDLGPVFAIWILESSRGANAWSPAYIPTLFTVAAQLLGIGTVAPVFYFLCITFGPTASELAKTPRQHRTVWHTRHSLLVPIVLLLHTSMVLGMFLAPKFASRHYWTWAWQLVPLWIGLGNIVASQAIHLLGVKRILSPKPTLFALGLISFGVWGYTLLFSPHSMSTLFFPEAGPQSGLVLHTRKALQADEVGLYVATFLWLAYSFFDLYISGLVGNASLFFVAMLPIVTAVIGPGAAFVLGWYARERVFDSPKKK</sequence>
<feature type="transmembrane region" description="Helical" evidence="1">
    <location>
        <begin position="203"/>
        <end position="225"/>
    </location>
</feature>
<keyword evidence="1" id="KW-1133">Transmembrane helix</keyword>
<feature type="transmembrane region" description="Helical" evidence="1">
    <location>
        <begin position="312"/>
        <end position="339"/>
    </location>
</feature>
<gene>
    <name evidence="2" type="ORF">FJTKL_03667</name>
</gene>
<feature type="transmembrane region" description="Helical" evidence="1">
    <location>
        <begin position="86"/>
        <end position="107"/>
    </location>
</feature>